<name>A0ABT3C9G5_9MYCO</name>
<protein>
    <recommendedName>
        <fullName evidence="4">Terminase small subunit</fullName>
    </recommendedName>
</protein>
<evidence type="ECO:0000256" key="1">
    <source>
        <dbReference type="SAM" id="MobiDB-lite"/>
    </source>
</evidence>
<proteinExistence type="predicted"/>
<sequence>MADRARRPLAVVQGDGKAPAPAKKPPAKKRAPAKPRTIAHAVKLSRKTLLETLRDRIAAAMDDPRAHPRDVGNLMKQLLDVQNQIDALSAKNTPTAAEPSAVANTPNESWDEDAI</sequence>
<evidence type="ECO:0000313" key="2">
    <source>
        <dbReference type="EMBL" id="MCV7226070.1"/>
    </source>
</evidence>
<reference evidence="2 3" key="1">
    <citation type="journal article" date="2022" name="BMC Genomics">
        <title>Comparative genome analysis of mycobacteria focusing on tRNA and non-coding RNA.</title>
        <authorList>
            <person name="Behra P.R.K."/>
            <person name="Pettersson B.M.F."/>
            <person name="Ramesh M."/>
            <person name="Das S."/>
            <person name="Dasgupta S."/>
            <person name="Kirsebom L.A."/>
        </authorList>
    </citation>
    <scope>NUCLEOTIDE SEQUENCE [LARGE SCALE GENOMIC DNA]</scope>
    <source>
        <strain evidence="2 3">DSM 44078</strain>
    </source>
</reference>
<feature type="region of interest" description="Disordered" evidence="1">
    <location>
        <begin position="1"/>
        <end position="37"/>
    </location>
</feature>
<dbReference type="EMBL" id="JACKTY010000020">
    <property type="protein sequence ID" value="MCV7226070.1"/>
    <property type="molecule type" value="Genomic_DNA"/>
</dbReference>
<gene>
    <name evidence="2" type="ORF">H7J73_08495</name>
</gene>
<feature type="region of interest" description="Disordered" evidence="1">
    <location>
        <begin position="89"/>
        <end position="115"/>
    </location>
</feature>
<organism evidence="2 3">
    <name type="scientific">Mycolicibacterium komossense</name>
    <dbReference type="NCBI Taxonomy" id="1779"/>
    <lineage>
        <taxon>Bacteria</taxon>
        <taxon>Bacillati</taxon>
        <taxon>Actinomycetota</taxon>
        <taxon>Actinomycetes</taxon>
        <taxon>Mycobacteriales</taxon>
        <taxon>Mycobacteriaceae</taxon>
        <taxon>Mycolicibacterium</taxon>
    </lineage>
</organism>
<keyword evidence="3" id="KW-1185">Reference proteome</keyword>
<evidence type="ECO:0000313" key="3">
    <source>
        <dbReference type="Proteomes" id="UP001526201"/>
    </source>
</evidence>
<evidence type="ECO:0008006" key="4">
    <source>
        <dbReference type="Google" id="ProtNLM"/>
    </source>
</evidence>
<dbReference type="RefSeq" id="WP_264066905.1">
    <property type="nucleotide sequence ID" value="NZ_JACKTY010000020.1"/>
</dbReference>
<dbReference type="Proteomes" id="UP001526201">
    <property type="component" value="Unassembled WGS sequence"/>
</dbReference>
<accession>A0ABT3C9G5</accession>
<comment type="caution">
    <text evidence="2">The sequence shown here is derived from an EMBL/GenBank/DDBJ whole genome shotgun (WGS) entry which is preliminary data.</text>
</comment>